<comment type="caution">
    <text evidence="1">The sequence shown here is derived from an EMBL/GenBank/DDBJ whole genome shotgun (WGS) entry which is preliminary data.</text>
</comment>
<dbReference type="AlphaFoldDB" id="A0AAV9IZ21"/>
<dbReference type="Proteomes" id="UP001301350">
    <property type="component" value="Unassembled WGS sequence"/>
</dbReference>
<dbReference type="EMBL" id="JANCYW010000012">
    <property type="protein sequence ID" value="KAK4537361.1"/>
    <property type="molecule type" value="Genomic_DNA"/>
</dbReference>
<evidence type="ECO:0000313" key="1">
    <source>
        <dbReference type="EMBL" id="KAK4537361.1"/>
    </source>
</evidence>
<keyword evidence="2" id="KW-1185">Reference proteome</keyword>
<sequence>MQTNISVTDTLVVGGELLPPLPAASSWERSPGQTVLRFASDRFCAWDYQRRVPAVTFFQVWNSHFQMQNLVAGRDPYVFPIRASGVLSLFRLMKRSPLDVPLLKLSMRMRLHPTKDPVRTALAMESGQIYQDRTDEDADAGVRRRTVGHSRRWLPPAGGSGAASEHAVPPLWEQLREFRMPGRVYFKAGVNIAMPWLHFWESEASKEARRFNTLVLSPQSSTWWGLEWDYLQRLEVNVLERTARGKTQRRNILPRSFVFLHASWVPPRDGTRPHLVAGVQHKLLLPRPRLERHQTAEKRRVTRLRFGDGHIPLTIRLGVNFSYGSLYATPVAQGTYM</sequence>
<reference evidence="1 2" key="1">
    <citation type="submission" date="2022-07" db="EMBL/GenBank/DDBJ databases">
        <title>Genome-wide signatures of adaptation to extreme environments.</title>
        <authorList>
            <person name="Cho C.H."/>
            <person name="Yoon H.S."/>
        </authorList>
    </citation>
    <scope>NUCLEOTIDE SEQUENCE [LARGE SCALE GENOMIC DNA]</scope>
    <source>
        <strain evidence="1 2">DBV 063 E5</strain>
    </source>
</reference>
<organism evidence="1 2">
    <name type="scientific">Cyanidium caldarium</name>
    <name type="common">Red alga</name>
    <dbReference type="NCBI Taxonomy" id="2771"/>
    <lineage>
        <taxon>Eukaryota</taxon>
        <taxon>Rhodophyta</taxon>
        <taxon>Bangiophyceae</taxon>
        <taxon>Cyanidiales</taxon>
        <taxon>Cyanidiaceae</taxon>
        <taxon>Cyanidium</taxon>
    </lineage>
</organism>
<name>A0AAV9IZ21_CYACA</name>
<gene>
    <name evidence="1" type="ORF">CDCA_CDCA12G3386</name>
</gene>
<accession>A0AAV9IZ21</accession>
<proteinExistence type="predicted"/>
<protein>
    <submittedName>
        <fullName evidence="1">Uncharacterized protein</fullName>
    </submittedName>
</protein>
<evidence type="ECO:0000313" key="2">
    <source>
        <dbReference type="Proteomes" id="UP001301350"/>
    </source>
</evidence>